<dbReference type="Gene3D" id="3.40.50.1820">
    <property type="entry name" value="alpha/beta hydrolase"/>
    <property type="match status" value="1"/>
</dbReference>
<feature type="signal peptide" evidence="2">
    <location>
        <begin position="1"/>
        <end position="22"/>
    </location>
</feature>
<dbReference type="EMBL" id="CAKOGP040001814">
    <property type="protein sequence ID" value="CAJ1952981.1"/>
    <property type="molecule type" value="Genomic_DNA"/>
</dbReference>
<keyword evidence="2" id="KW-0121">Carboxypeptidase</keyword>
<keyword evidence="5" id="KW-1185">Reference proteome</keyword>
<dbReference type="InterPro" id="IPR029058">
    <property type="entry name" value="AB_hydrolase_fold"/>
</dbReference>
<dbReference type="SUPFAM" id="SSF53474">
    <property type="entry name" value="alpha/beta-Hydrolases"/>
    <property type="match status" value="1"/>
</dbReference>
<dbReference type="Pfam" id="PF03382">
    <property type="entry name" value="DUF285"/>
    <property type="match status" value="1"/>
</dbReference>
<protein>
    <recommendedName>
        <fullName evidence="2">Carboxypeptidase</fullName>
        <ecNumber evidence="2">3.4.16.-</ecNumber>
    </recommendedName>
</protein>
<organism evidence="4 5">
    <name type="scientific">Cylindrotheca closterium</name>
    <dbReference type="NCBI Taxonomy" id="2856"/>
    <lineage>
        <taxon>Eukaryota</taxon>
        <taxon>Sar</taxon>
        <taxon>Stramenopiles</taxon>
        <taxon>Ochrophyta</taxon>
        <taxon>Bacillariophyta</taxon>
        <taxon>Bacillariophyceae</taxon>
        <taxon>Bacillariophycidae</taxon>
        <taxon>Bacillariales</taxon>
        <taxon>Bacillariaceae</taxon>
        <taxon>Cylindrotheca</taxon>
    </lineage>
</organism>
<keyword evidence="2" id="KW-0645">Protease</keyword>
<dbReference type="PROSITE" id="PS00560">
    <property type="entry name" value="CARBOXYPEPT_SER_HIS"/>
    <property type="match status" value="1"/>
</dbReference>
<dbReference type="InterPro" id="IPR033124">
    <property type="entry name" value="Ser_caboxypep_his_AS"/>
</dbReference>
<name>A0AAD2FUW1_9STRA</name>
<dbReference type="Proteomes" id="UP001295423">
    <property type="component" value="Unassembled WGS sequence"/>
</dbReference>
<dbReference type="GO" id="GO:0004185">
    <property type="term" value="F:serine-type carboxypeptidase activity"/>
    <property type="evidence" value="ECO:0007669"/>
    <property type="project" value="UniProtKB-UniRule"/>
</dbReference>
<feature type="chain" id="PRO_5041783439" description="Carboxypeptidase" evidence="2">
    <location>
        <begin position="23"/>
        <end position="927"/>
    </location>
</feature>
<dbReference type="Pfam" id="PF00450">
    <property type="entry name" value="Peptidase_S10"/>
    <property type="match status" value="1"/>
</dbReference>
<comment type="similarity">
    <text evidence="1 2">Belongs to the peptidase S10 family.</text>
</comment>
<dbReference type="PRINTS" id="PR00724">
    <property type="entry name" value="CRBOXYPTASEC"/>
</dbReference>
<dbReference type="PANTHER" id="PTHR11802:SF201">
    <property type="entry name" value="CARBOXYPEPTIDASE"/>
    <property type="match status" value="1"/>
</dbReference>
<keyword evidence="2" id="KW-0378">Hydrolase</keyword>
<evidence type="ECO:0000256" key="2">
    <source>
        <dbReference type="RuleBase" id="RU361156"/>
    </source>
</evidence>
<evidence type="ECO:0000256" key="1">
    <source>
        <dbReference type="ARBA" id="ARBA00009431"/>
    </source>
</evidence>
<feature type="region of interest" description="Disordered" evidence="3">
    <location>
        <begin position="349"/>
        <end position="371"/>
    </location>
</feature>
<dbReference type="PROSITE" id="PS00131">
    <property type="entry name" value="CARBOXYPEPT_SER_SER"/>
    <property type="match status" value="1"/>
</dbReference>
<feature type="region of interest" description="Disordered" evidence="3">
    <location>
        <begin position="269"/>
        <end position="313"/>
    </location>
</feature>
<accession>A0AAD2FUW1</accession>
<dbReference type="InterPro" id="IPR011889">
    <property type="entry name" value="Liste_lipo_26"/>
</dbReference>
<sequence>MQCGYIKCLLTVLLTVVSFSSAQQQQQQDRHSVINRELPEQQQQQVQQVPQEQGRRREQVTCERGNRNAFQNRIELSLAIAVWIGTNGADVSQQAYYGTPINCWDVSQITIMTRLFEGQQTFNANISGWEVSQVTNMDRMFAGCTAFNQPLQDWDTSGVISANSMFENARSFNQDLSSWNLQSLNSASGIFSGASSFSQNLCSWSDELQASFTSAQMLGAFQNTNCPIQTEPVCTPGDRGCEGPFCFACPMGPTTPLPSKSPTIMPSLNPTGATPAPSVVPTKMPTSVPSASPSSRPTINLTPNPTVTPGEPTVSPTITVPIETNEPSPSPVDQPTAAPVAMGVLPPSASTPMAPTVPAQTTSNPSAAPAVGVASDNNSAAGRLSQWMGSMVAIAATMTFIMICDVNASHCQCENDDKIHSSMMESHPDRVYQVPGWNQPLPSRWYSGYLDYDFHGQQVHTHYVLLEAEQTGDCTCDKPLIYWSNGGPGASSLFGLLTEIGPLILSDDSLKTEDYTKTGIPTPMYNPHAWTRFGSVLIFDQPAPVGFSHCNGPEEFQAQNCGDIAWTDELTSENIYTALQAFYDKKFPSYKPKDLYLTGESYGGIYIPTFARRIVEDPKNNDPKNEDAIKLKGFAVGDGCLGTKTSVCGDLLNGDVAAAAYWHIVFMAGHHQIPLSDYQMVMKACYHSDQEGFLTFQKPELKEADEVCKAAIEKIKAEIGGFFTYSLYNDCPYRNGLAAIQGGQNDYPCGGGIVLEEYLKLDSVKSALHVQSDFFETDNAEGDFNYTPTEPDLTGFYKEINGKLKVLVYNGDTDPAITSFAAQNWTSYLGLEETQHWRPWTIDGCQRMGGYVSRYDGMFDFLTIRGAGHMVPTEKPEASYAFLQAWINGDDYPTFDPKCRKPTSTEAVVTASNVLQVDETKASMLRG</sequence>
<dbReference type="AlphaFoldDB" id="A0AAD2FUW1"/>
<proteinExistence type="inferred from homology"/>
<evidence type="ECO:0000313" key="4">
    <source>
        <dbReference type="EMBL" id="CAJ1952981.1"/>
    </source>
</evidence>
<feature type="compositionally biased region" description="Polar residues" evidence="3">
    <location>
        <begin position="284"/>
        <end position="307"/>
    </location>
</feature>
<reference evidence="4" key="1">
    <citation type="submission" date="2023-08" db="EMBL/GenBank/DDBJ databases">
        <authorList>
            <person name="Audoor S."/>
            <person name="Bilcke G."/>
        </authorList>
    </citation>
    <scope>NUCLEOTIDE SEQUENCE</scope>
</reference>
<dbReference type="GO" id="GO:0006508">
    <property type="term" value="P:proteolysis"/>
    <property type="evidence" value="ECO:0007669"/>
    <property type="project" value="UniProtKB-KW"/>
</dbReference>
<gene>
    <name evidence="4" type="ORF">CYCCA115_LOCUS13813</name>
</gene>
<comment type="caution">
    <text evidence="4">The sequence shown here is derived from an EMBL/GenBank/DDBJ whole genome shotgun (WGS) entry which is preliminary data.</text>
</comment>
<keyword evidence="2" id="KW-0732">Signal</keyword>
<dbReference type="InterPro" id="IPR005046">
    <property type="entry name" value="DUF285"/>
</dbReference>
<dbReference type="InterPro" id="IPR018202">
    <property type="entry name" value="Ser_caboxypep_ser_AS"/>
</dbReference>
<evidence type="ECO:0000256" key="3">
    <source>
        <dbReference type="SAM" id="MobiDB-lite"/>
    </source>
</evidence>
<dbReference type="NCBIfam" id="TIGR02167">
    <property type="entry name" value="Liste_lipo_26"/>
    <property type="match status" value="1"/>
</dbReference>
<feature type="compositionally biased region" description="Polar residues" evidence="3">
    <location>
        <begin position="349"/>
        <end position="366"/>
    </location>
</feature>
<dbReference type="EC" id="3.4.16.-" evidence="2"/>
<evidence type="ECO:0000313" key="5">
    <source>
        <dbReference type="Proteomes" id="UP001295423"/>
    </source>
</evidence>
<dbReference type="PANTHER" id="PTHR11802">
    <property type="entry name" value="SERINE PROTEASE FAMILY S10 SERINE CARBOXYPEPTIDASE"/>
    <property type="match status" value="1"/>
</dbReference>
<dbReference type="InterPro" id="IPR001563">
    <property type="entry name" value="Peptidase_S10"/>
</dbReference>